<dbReference type="GeneID" id="40081073"/>
<proteinExistence type="predicted"/>
<keyword evidence="3" id="KW-1185">Reference proteome</keyword>
<evidence type="ECO:0000313" key="2">
    <source>
        <dbReference type="EMBL" id="AEK10048.1"/>
    </source>
</evidence>
<sequence length="93" mass="10728">MPYTEDGYVQGDGWVAGIDFDPHDPEEMEVMSLVFEREKYDKIQQLERENEALRNVINGQLTEEQKDELSDRTEAGASYAQAVCDVWNANREL</sequence>
<reference evidence="2 3" key="1">
    <citation type="journal article" date="2011" name="PLoS ONE">
        <title>Cluster K Mycobacteriophages: Insights into the Evolutionary Origins of Mycobacteriophage TM4.</title>
        <authorList>
            <person name="Pope W.H."/>
            <person name="Ferreira C.M."/>
            <person name="Jacobs-Sera D."/>
            <person name="Benjamin R.C."/>
            <person name="Davis A.J."/>
            <person name="Dejong R.J."/>
            <person name="Elgin S.C."/>
            <person name="Guilfoile F.R."/>
            <person name="Forsyth M.H."/>
            <person name="Harris A.D."/>
            <person name="Harvey S.E."/>
            <person name="Hughes L.E."/>
            <person name="Hynes P.M."/>
            <person name="Jackson A.S."/>
            <person name="Jalal M.D."/>
            <person name="Macmurray E.A."/>
            <person name="Manley C.M."/>
            <person name="McDonough M.J."/>
            <person name="Mosier J.L."/>
            <person name="Osterbann L.J."/>
            <person name="Rabinowitz H.S."/>
            <person name="Rhyan C.N."/>
            <person name="Russell D.A."/>
            <person name="Saha M.S."/>
            <person name="Shaffer C.D."/>
            <person name="Simon S.E."/>
            <person name="Sims E.F."/>
            <person name="Tovar I.G."/>
            <person name="Weisser E.G."/>
            <person name="Wertz J.T."/>
            <person name="Weston-Hafer K.A."/>
            <person name="Williamson K.E."/>
            <person name="Zhang B."/>
            <person name="Cresawn S.G."/>
            <person name="Jain P."/>
            <person name="Piuri M."/>
            <person name="Jacobs W.R.Jr."/>
            <person name="Hendrix R.W."/>
            <person name="Hatfull G.F."/>
        </authorList>
    </citation>
    <scope>NUCLEOTIDE SEQUENCE [LARGE SCALE GENOMIC DNA]</scope>
    <source>
        <strain evidence="2">Rey</strain>
    </source>
</reference>
<dbReference type="OrthoDB" id="37384at10239"/>
<dbReference type="KEGG" id="vg:40081073"/>
<dbReference type="Proteomes" id="UP000008418">
    <property type="component" value="Segment"/>
</dbReference>
<keyword evidence="1" id="KW-0175">Coiled coil</keyword>
<dbReference type="EMBL" id="JF937105">
    <property type="protein sequence ID" value="AEK10048.1"/>
    <property type="molecule type" value="Genomic_DNA"/>
</dbReference>
<dbReference type="RefSeq" id="YP_009605128.1">
    <property type="nucleotide sequence ID" value="NC_041971.1"/>
</dbReference>
<accession>G1D5K0</accession>
<organism evidence="2 3">
    <name type="scientific">Mycobacterium phage Rey</name>
    <dbReference type="NCBI Taxonomy" id="1034115"/>
    <lineage>
        <taxon>Viruses</taxon>
        <taxon>Duplodnaviria</taxon>
        <taxon>Heunggongvirae</taxon>
        <taxon>Uroviricota</taxon>
        <taxon>Caudoviricetes</taxon>
        <taxon>Vilmaviridae</taxon>
        <taxon>Mclasvirinae</taxon>
        <taxon>Reyvirus</taxon>
        <taxon>Reyvirus rey</taxon>
    </lineage>
</organism>
<evidence type="ECO:0000256" key="1">
    <source>
        <dbReference type="SAM" id="Coils"/>
    </source>
</evidence>
<protein>
    <submittedName>
        <fullName evidence="2">Uncharacterized protein</fullName>
    </submittedName>
</protein>
<feature type="coiled-coil region" evidence="1">
    <location>
        <begin position="36"/>
        <end position="63"/>
    </location>
</feature>
<gene>
    <name evidence="2" type="primary">160</name>
    <name evidence="2" type="ORF">PBI_REY_160</name>
</gene>
<evidence type="ECO:0000313" key="3">
    <source>
        <dbReference type="Proteomes" id="UP000008418"/>
    </source>
</evidence>
<name>G1D5K0_9CAUD</name>